<dbReference type="CDD" id="cd04301">
    <property type="entry name" value="NAT_SF"/>
    <property type="match status" value="1"/>
</dbReference>
<evidence type="ECO:0000313" key="2">
    <source>
        <dbReference type="EMBL" id="RLL93676.1"/>
    </source>
</evidence>
<dbReference type="InterPro" id="IPR000182">
    <property type="entry name" value="GNAT_dom"/>
</dbReference>
<dbReference type="PROSITE" id="PS51186">
    <property type="entry name" value="GNAT"/>
    <property type="match status" value="1"/>
</dbReference>
<dbReference type="InterPro" id="IPR052523">
    <property type="entry name" value="Trichothecene_AcTrans"/>
</dbReference>
<protein>
    <recommendedName>
        <fullName evidence="1">N-acetyltransferase domain-containing protein</fullName>
    </recommendedName>
</protein>
<name>A0A3R7G4W1_9EURO</name>
<dbReference type="Proteomes" id="UP000215289">
    <property type="component" value="Unassembled WGS sequence"/>
</dbReference>
<dbReference type="GO" id="GO:0016747">
    <property type="term" value="F:acyltransferase activity, transferring groups other than amino-acyl groups"/>
    <property type="evidence" value="ECO:0007669"/>
    <property type="project" value="InterPro"/>
</dbReference>
<evidence type="ECO:0000313" key="3">
    <source>
        <dbReference type="Proteomes" id="UP000215289"/>
    </source>
</evidence>
<dbReference type="STRING" id="1245748.A0A3R7G4W1"/>
<evidence type="ECO:0000259" key="1">
    <source>
        <dbReference type="PROSITE" id="PS51186"/>
    </source>
</evidence>
<dbReference type="AlphaFoldDB" id="A0A3R7G4W1"/>
<dbReference type="Pfam" id="PF13508">
    <property type="entry name" value="Acetyltransf_7"/>
    <property type="match status" value="1"/>
</dbReference>
<sequence>MNMNVRYATEADGPAIAELNIICFEHSPLSRNVYRGIDQLSAIPMKLSRCYDKLSDPKMHLLVATDPASNEILGCARWIIPDAEGKARSEMPVLSDEARAMAAAPARPAGMNVAVYEAGLKALEEMRGRHVRGDDIVLELLITHPQHQGKGVGKALLDWGVRIADERKARMYLEATPEGYPLYRKFGWRDVEDLVMDFSLYGGEGEARYVVMTREPARSN</sequence>
<dbReference type="OrthoDB" id="410198at2759"/>
<reference evidence="2 3" key="1">
    <citation type="submission" date="2018-08" db="EMBL/GenBank/DDBJ databases">
        <title>Draft genome sequences of two Aspergillus turcosus clinical strains isolated from bronchoalveolar lavage fluid: one azole-susceptible and the other azole-resistant.</title>
        <authorList>
            <person name="Parent-Michaud M."/>
            <person name="Dufresne P.J."/>
            <person name="Fournier E."/>
            <person name="Martineau C."/>
            <person name="Moreira S."/>
            <person name="Perkins V."/>
            <person name="De Repentigny L."/>
            <person name="Dufresne S.F."/>
        </authorList>
    </citation>
    <scope>NUCLEOTIDE SEQUENCE [LARGE SCALE GENOMIC DNA]</scope>
    <source>
        <strain evidence="2">HMR AF 1038</strain>
    </source>
</reference>
<proteinExistence type="predicted"/>
<gene>
    <name evidence="2" type="ORF">CFD26_103349</name>
</gene>
<accession>A0A3R7G4W1</accession>
<dbReference type="InterPro" id="IPR016181">
    <property type="entry name" value="Acyl_CoA_acyltransferase"/>
</dbReference>
<keyword evidence="3" id="KW-1185">Reference proteome</keyword>
<dbReference type="EMBL" id="NIDN02000279">
    <property type="protein sequence ID" value="RLL93676.1"/>
    <property type="molecule type" value="Genomic_DNA"/>
</dbReference>
<dbReference type="SUPFAM" id="SSF55729">
    <property type="entry name" value="Acyl-CoA N-acyltransferases (Nat)"/>
    <property type="match status" value="1"/>
</dbReference>
<dbReference type="PANTHER" id="PTHR42791:SF2">
    <property type="entry name" value="N-ACETYLTRANSFERASE DOMAIN-CONTAINING PROTEIN"/>
    <property type="match status" value="1"/>
</dbReference>
<comment type="caution">
    <text evidence="2">The sequence shown here is derived from an EMBL/GenBank/DDBJ whole genome shotgun (WGS) entry which is preliminary data.</text>
</comment>
<dbReference type="Gene3D" id="3.40.630.30">
    <property type="match status" value="1"/>
</dbReference>
<dbReference type="PANTHER" id="PTHR42791">
    <property type="entry name" value="GNAT FAMILY ACETYLTRANSFERASE"/>
    <property type="match status" value="1"/>
</dbReference>
<organism evidence="2 3">
    <name type="scientific">Aspergillus turcosus</name>
    <dbReference type="NCBI Taxonomy" id="1245748"/>
    <lineage>
        <taxon>Eukaryota</taxon>
        <taxon>Fungi</taxon>
        <taxon>Dikarya</taxon>
        <taxon>Ascomycota</taxon>
        <taxon>Pezizomycotina</taxon>
        <taxon>Eurotiomycetes</taxon>
        <taxon>Eurotiomycetidae</taxon>
        <taxon>Eurotiales</taxon>
        <taxon>Aspergillaceae</taxon>
        <taxon>Aspergillus</taxon>
        <taxon>Aspergillus subgen. Fumigati</taxon>
    </lineage>
</organism>
<feature type="domain" description="N-acetyltransferase" evidence="1">
    <location>
        <begin position="3"/>
        <end position="215"/>
    </location>
</feature>